<evidence type="ECO:0000313" key="5">
    <source>
        <dbReference type="Proteomes" id="UP000694412"/>
    </source>
</evidence>
<dbReference type="SMART" id="SM00248">
    <property type="entry name" value="ANK"/>
    <property type="match status" value="2"/>
</dbReference>
<dbReference type="Gene3D" id="1.25.40.20">
    <property type="entry name" value="Ankyrin repeat-containing domain"/>
    <property type="match status" value="1"/>
</dbReference>
<dbReference type="InterPro" id="IPR036770">
    <property type="entry name" value="Ankyrin_rpt-contain_sf"/>
</dbReference>
<organism evidence="4 5">
    <name type="scientific">Coturnix japonica</name>
    <name type="common">Japanese quail</name>
    <name type="synonym">Coturnix coturnix japonica</name>
    <dbReference type="NCBI Taxonomy" id="93934"/>
    <lineage>
        <taxon>Eukaryota</taxon>
        <taxon>Metazoa</taxon>
        <taxon>Chordata</taxon>
        <taxon>Craniata</taxon>
        <taxon>Vertebrata</taxon>
        <taxon>Euteleostomi</taxon>
        <taxon>Archelosauria</taxon>
        <taxon>Archosauria</taxon>
        <taxon>Dinosauria</taxon>
        <taxon>Saurischia</taxon>
        <taxon>Theropoda</taxon>
        <taxon>Coelurosauria</taxon>
        <taxon>Aves</taxon>
        <taxon>Neognathae</taxon>
        <taxon>Galloanserae</taxon>
        <taxon>Galliformes</taxon>
        <taxon>Phasianidae</taxon>
        <taxon>Perdicinae</taxon>
        <taxon>Coturnix</taxon>
    </lineage>
</organism>
<dbReference type="PROSITE" id="PS50088">
    <property type="entry name" value="ANK_REPEAT"/>
    <property type="match status" value="1"/>
</dbReference>
<evidence type="ECO:0000256" key="2">
    <source>
        <dbReference type="ARBA" id="ARBA00023043"/>
    </source>
</evidence>
<keyword evidence="5" id="KW-1185">Reference proteome</keyword>
<dbReference type="Ensembl" id="ENSCJPT00005003286.1">
    <property type="protein sequence ID" value="ENSCJPP00005001880.1"/>
    <property type="gene ID" value="ENSCJPG00005001964.1"/>
</dbReference>
<proteinExistence type="predicted"/>
<dbReference type="SUPFAM" id="SSF48403">
    <property type="entry name" value="Ankyrin repeat"/>
    <property type="match status" value="1"/>
</dbReference>
<sequence>KNKCFLSKCSADSIRTLLDNGASVNQCDVNGRTLLANAAYSGNLDVVNLLVSRGADLEVEDNRDGWTALRSAAWGGHTEVAGILIKSKYLKQYSVSKRHVLQPAHQ</sequence>
<dbReference type="PANTHER" id="PTHR24198">
    <property type="entry name" value="ANKYRIN REPEAT AND PROTEIN KINASE DOMAIN-CONTAINING PROTEIN"/>
    <property type="match status" value="1"/>
</dbReference>
<dbReference type="GeneTree" id="ENSGT00960000191334"/>
<name>A0A8C2SPK1_COTJA</name>
<reference evidence="4" key="2">
    <citation type="submission" date="2025-08" db="UniProtKB">
        <authorList>
            <consortium name="Ensembl"/>
        </authorList>
    </citation>
    <scope>IDENTIFICATION</scope>
</reference>
<evidence type="ECO:0000256" key="1">
    <source>
        <dbReference type="ARBA" id="ARBA00022737"/>
    </source>
</evidence>
<dbReference type="InterPro" id="IPR002110">
    <property type="entry name" value="Ankyrin_rpt"/>
</dbReference>
<dbReference type="PANTHER" id="PTHR24198:SF165">
    <property type="entry name" value="ANKYRIN REPEAT-CONTAINING PROTEIN-RELATED"/>
    <property type="match status" value="1"/>
</dbReference>
<keyword evidence="1" id="KW-0677">Repeat</keyword>
<dbReference type="PROSITE" id="PS50297">
    <property type="entry name" value="ANK_REP_REGION"/>
    <property type="match status" value="1"/>
</dbReference>
<accession>A0A8C2SPK1</accession>
<reference evidence="4" key="3">
    <citation type="submission" date="2025-09" db="UniProtKB">
        <authorList>
            <consortium name="Ensembl"/>
        </authorList>
    </citation>
    <scope>IDENTIFICATION</scope>
</reference>
<protein>
    <submittedName>
        <fullName evidence="4">Uncharacterized protein</fullName>
    </submittedName>
</protein>
<dbReference type="AlphaFoldDB" id="A0A8C2SPK1"/>
<reference evidence="4" key="1">
    <citation type="submission" date="2015-11" db="EMBL/GenBank/DDBJ databases">
        <authorList>
            <consortium name="International Coturnix japonica Genome Analysis Consortium"/>
            <person name="Warren W."/>
            <person name="Burt D.W."/>
            <person name="Antin P.B."/>
            <person name="Lanford R."/>
            <person name="Gros J."/>
            <person name="Wilson R.K."/>
        </authorList>
    </citation>
    <scope>NUCLEOTIDE SEQUENCE [LARGE SCALE GENOMIC DNA]</scope>
</reference>
<evidence type="ECO:0000313" key="4">
    <source>
        <dbReference type="Ensembl" id="ENSCJPP00005001880.1"/>
    </source>
</evidence>
<evidence type="ECO:0000256" key="3">
    <source>
        <dbReference type="PROSITE-ProRule" id="PRU00023"/>
    </source>
</evidence>
<keyword evidence="2 3" id="KW-0040">ANK repeat</keyword>
<dbReference type="Pfam" id="PF12796">
    <property type="entry name" value="Ank_2"/>
    <property type="match status" value="1"/>
</dbReference>
<feature type="repeat" description="ANK" evidence="3">
    <location>
        <begin position="30"/>
        <end position="62"/>
    </location>
</feature>
<dbReference type="Proteomes" id="UP000694412">
    <property type="component" value="Chromosome 4"/>
</dbReference>